<dbReference type="SUPFAM" id="SSF52266">
    <property type="entry name" value="SGNH hydrolase"/>
    <property type="match status" value="1"/>
</dbReference>
<sequence>MRPRRLPATVGALVACALVWITGCGELPDPAEPPDGFDPPAAAAPRPGGTATGAARPSEESAPARSKKEPRSPARTSPSDVPPPQGERPSVLYLGDSLGMETQTVLRERIESDGRAKVHSAPYSGTTLCDYLTDRAAGSLILPKNKAATLVRAHRPRVVVLQFWGNSWGYTPCMDNLVQGSDRYFTRYAKDAEALTDQIASAARSAGIPRPRIVWVLQGPDAFSTDRTRRVNDLYRARAAASGDLLADAGRAVSPDGGRYEWRERLPCNAAERARPGFCRDGMAAMHRHDDPLHFCMAPTTSTPKPCPAASPGIVRYTDAIASVVDRYLRGTG</sequence>
<evidence type="ECO:0008006" key="4">
    <source>
        <dbReference type="Google" id="ProtNLM"/>
    </source>
</evidence>
<organism evidence="2 3">
    <name type="scientific">Streptomyces candidus</name>
    <dbReference type="NCBI Taxonomy" id="67283"/>
    <lineage>
        <taxon>Bacteria</taxon>
        <taxon>Bacillati</taxon>
        <taxon>Actinomycetota</taxon>
        <taxon>Actinomycetes</taxon>
        <taxon>Kitasatosporales</taxon>
        <taxon>Streptomycetaceae</taxon>
        <taxon>Streptomyces</taxon>
    </lineage>
</organism>
<accession>A0A7X0HKT8</accession>
<gene>
    <name evidence="2" type="ORF">HNQ79_005835</name>
</gene>
<feature type="region of interest" description="Disordered" evidence="1">
    <location>
        <begin position="27"/>
        <end position="90"/>
    </location>
</feature>
<dbReference type="EMBL" id="JACHEM010000020">
    <property type="protein sequence ID" value="MBB6439323.1"/>
    <property type="molecule type" value="Genomic_DNA"/>
</dbReference>
<dbReference type="RefSeq" id="WP_229923372.1">
    <property type="nucleotide sequence ID" value="NZ_BNBN01000005.1"/>
</dbReference>
<evidence type="ECO:0000313" key="3">
    <source>
        <dbReference type="Proteomes" id="UP000540423"/>
    </source>
</evidence>
<proteinExistence type="predicted"/>
<comment type="caution">
    <text evidence="2">The sequence shown here is derived from an EMBL/GenBank/DDBJ whole genome shotgun (WGS) entry which is preliminary data.</text>
</comment>
<protein>
    <recommendedName>
        <fullName evidence="4">SGNH/GDSL hydrolase family protein</fullName>
    </recommendedName>
</protein>
<dbReference type="InterPro" id="IPR036514">
    <property type="entry name" value="SGNH_hydro_sf"/>
</dbReference>
<dbReference type="AlphaFoldDB" id="A0A7X0HKT8"/>
<dbReference type="Proteomes" id="UP000540423">
    <property type="component" value="Unassembled WGS sequence"/>
</dbReference>
<keyword evidence="3" id="KW-1185">Reference proteome</keyword>
<feature type="compositionally biased region" description="Low complexity" evidence="1">
    <location>
        <begin position="38"/>
        <end position="56"/>
    </location>
</feature>
<dbReference type="PROSITE" id="PS51257">
    <property type="entry name" value="PROKAR_LIPOPROTEIN"/>
    <property type="match status" value="1"/>
</dbReference>
<dbReference type="Gene3D" id="3.40.50.1110">
    <property type="entry name" value="SGNH hydrolase"/>
    <property type="match status" value="1"/>
</dbReference>
<evidence type="ECO:0000256" key="1">
    <source>
        <dbReference type="SAM" id="MobiDB-lite"/>
    </source>
</evidence>
<evidence type="ECO:0000313" key="2">
    <source>
        <dbReference type="EMBL" id="MBB6439323.1"/>
    </source>
</evidence>
<reference evidence="2 3" key="1">
    <citation type="submission" date="2020-08" db="EMBL/GenBank/DDBJ databases">
        <title>Genomic Encyclopedia of Type Strains, Phase IV (KMG-IV): sequencing the most valuable type-strain genomes for metagenomic binning, comparative biology and taxonomic classification.</title>
        <authorList>
            <person name="Goeker M."/>
        </authorList>
    </citation>
    <scope>NUCLEOTIDE SEQUENCE [LARGE SCALE GENOMIC DNA]</scope>
    <source>
        <strain evidence="2 3">DSM 40141</strain>
    </source>
</reference>
<name>A0A7X0HKT8_9ACTN</name>